<keyword evidence="2" id="KW-1185">Reference proteome</keyword>
<proteinExistence type="predicted"/>
<sequence length="266" mass="30934">MYVGFNLELKNEILSETNKQKGFSIYTELKDKVQQQLDSYISPDGSIDGTKMREGWFPQVDADVFISHSHKDEEKAIALAGWLQDKFGLTAFIDSCIWGYAGDLLKEIDKKFSWNEQSKTYNYNVRNYTTSHVHMMLASALTMMMDKTECIFFMNTPSSVKTEDVVHKTASPWIYHELTMTHIIQKKSPQQHRKELMKGLYKYAESNQLNILYDVNLNNLISLNAKDLLEWTSKHSQKTMETLLKFHLQTHPLDVLYEQKEAVKTN</sequence>
<reference evidence="2" key="1">
    <citation type="journal article" date="2019" name="Int. J. Syst. Evol. Microbiol.">
        <title>The Global Catalogue of Microorganisms (GCM) 10K type strain sequencing project: providing services to taxonomists for standard genome sequencing and annotation.</title>
        <authorList>
            <consortium name="The Broad Institute Genomics Platform"/>
            <consortium name="The Broad Institute Genome Sequencing Center for Infectious Disease"/>
            <person name="Wu L."/>
            <person name="Ma J."/>
        </authorList>
    </citation>
    <scope>NUCLEOTIDE SEQUENCE [LARGE SCALE GENOMIC DNA]</scope>
    <source>
        <strain evidence="2">IBRC-M 10703</strain>
    </source>
</reference>
<comment type="caution">
    <text evidence="1">The sequence shown here is derived from an EMBL/GenBank/DDBJ whole genome shotgun (WGS) entry which is preliminary data.</text>
</comment>
<dbReference type="SUPFAM" id="SSF52200">
    <property type="entry name" value="Toll/Interleukin receptor TIR domain"/>
    <property type="match status" value="1"/>
</dbReference>
<accession>A0ABV8H0R4</accession>
<protein>
    <recommendedName>
        <fullName evidence="3">Toll/interleukin-1 receptor domain-containing protein</fullName>
    </recommendedName>
</protein>
<dbReference type="RefSeq" id="WP_379497243.1">
    <property type="nucleotide sequence ID" value="NZ_JBHSAO010000008.1"/>
</dbReference>
<evidence type="ECO:0000313" key="1">
    <source>
        <dbReference type="EMBL" id="MFC4024761.1"/>
    </source>
</evidence>
<evidence type="ECO:0008006" key="3">
    <source>
        <dbReference type="Google" id="ProtNLM"/>
    </source>
</evidence>
<dbReference type="EMBL" id="JBHSAO010000008">
    <property type="protein sequence ID" value="MFC4024761.1"/>
    <property type="molecule type" value="Genomic_DNA"/>
</dbReference>
<organism evidence="1 2">
    <name type="scientific">Oceanobacillus longus</name>
    <dbReference type="NCBI Taxonomy" id="930120"/>
    <lineage>
        <taxon>Bacteria</taxon>
        <taxon>Bacillati</taxon>
        <taxon>Bacillota</taxon>
        <taxon>Bacilli</taxon>
        <taxon>Bacillales</taxon>
        <taxon>Bacillaceae</taxon>
        <taxon>Oceanobacillus</taxon>
    </lineage>
</organism>
<evidence type="ECO:0000313" key="2">
    <source>
        <dbReference type="Proteomes" id="UP001595772"/>
    </source>
</evidence>
<dbReference type="InterPro" id="IPR035897">
    <property type="entry name" value="Toll_tir_struct_dom_sf"/>
</dbReference>
<name>A0ABV8H0R4_9BACI</name>
<dbReference type="Proteomes" id="UP001595772">
    <property type="component" value="Unassembled WGS sequence"/>
</dbReference>
<gene>
    <name evidence="1" type="ORF">ACFOUV_13240</name>
</gene>